<dbReference type="FunFam" id="3.80.10.10:FF:001655">
    <property type="entry name" value="Putative leucine-rich repeat receptor-like protein kinase family protein"/>
    <property type="match status" value="1"/>
</dbReference>
<evidence type="ECO:0000256" key="20">
    <source>
        <dbReference type="ARBA" id="ARBA00047899"/>
    </source>
</evidence>
<accession>A0ABD1TJ01</accession>
<sequence>MMVFSNFIMILILIGTYPNLESVASLSITSDKEALISFKSQIIMESPNSPLSTWDENLSPCNWTGVFCNKQSQRVVRLDLSNLRMTGSISPHIGNLSFLESLQLQKNQLTGELPYEFGNLFRLRFLNLSFNSLEGVIPRNISQCKQLRVLDLMQNQITGQIPEEISYFTQLQVLNLGRNELSSSIPPSLANISSLIELNLGTNKLGNSIPSDLALLRNLKYLDLTINNLTGSVPPSIYNMSSLVYLALASNNLSGDLPVDIGLTLPNLLGFNFCFNKFTGTIPRSLHNLTNIQIIRMAHNLLHGTIPPGLGNLPKLKMYNIGFNRIISSGKEGLNFLELLSNSTSLDFLAIDFNLLEGVIPNSIGNLSKVLTKFFIGGNNIYGTIPPSIGELWGLQLLNLSYTSVSGEIPKEIGQLKELQILGLADSNLSGKIPISLGNLQKLNRIDLSRNELEGSIPTSFGNFQNLLSMDLSDNRLNGSIPREIFNLPKLSAFLNLSQNYLTGTLPVEIEHLENVVTINISDNKISGNIPVSIGNCKSLEQLLLARNMFMGQIPATLGLVKGLEILDLSSNQLSGVIPPDLQNFQSLQLLNLSFNQLEGEIPVGGVFSNPLKVHLEGNQNLCLDSACLHTHVRRRTVYIIIIPTTIAALCFAIGLLFYIRKGKGMINGDFESFRGQHQIISYDELRQATENFKEENLIGRGSFGSVYRGLLQEGITVAIKVLNMTMAKSQKIFLAECAVLRSIRHRNLVKLITVCSSIDYKNDEFLALVFEFMSNGNLDEWIRGKRRYENGKGLNVMDRLNLAIGVATAVDYLHNETEIPILHCDLKPSNVLLDSDMTPKVGDFGLAKLLIDNQSAISSTHTLKGTIGYIPPEYGFGEKPSIAGDVHSYGILLLELFTGKSPTDESFTGGMSLKNWVEMSFPTYLDQVLDPELWDERQCTKPENQDDCLITIFRIGIACTNDSPAERISMRDALGKLKSVKDILQKAEYTEENKYRQY</sequence>
<evidence type="ECO:0000256" key="16">
    <source>
        <dbReference type="ARBA" id="ARBA00022989"/>
    </source>
</evidence>
<dbReference type="InterPro" id="IPR013210">
    <property type="entry name" value="LRR_N_plant-typ"/>
</dbReference>
<dbReference type="PROSITE" id="PS00108">
    <property type="entry name" value="PROTEIN_KINASE_ST"/>
    <property type="match status" value="1"/>
</dbReference>
<evidence type="ECO:0000256" key="1">
    <source>
        <dbReference type="ARBA" id="ARBA00004251"/>
    </source>
</evidence>
<dbReference type="GO" id="GO:0005886">
    <property type="term" value="C:plasma membrane"/>
    <property type="evidence" value="ECO:0007669"/>
    <property type="project" value="UniProtKB-SubCell"/>
</dbReference>
<evidence type="ECO:0000256" key="8">
    <source>
        <dbReference type="ARBA" id="ARBA00022614"/>
    </source>
</evidence>
<dbReference type="Pfam" id="PF07714">
    <property type="entry name" value="PK_Tyr_Ser-Thr"/>
    <property type="match status" value="1"/>
</dbReference>
<keyword evidence="6" id="KW-0723">Serine/threonine-protein kinase</keyword>
<dbReference type="AlphaFoldDB" id="A0ABD1TJ01"/>
<dbReference type="SUPFAM" id="SSF52058">
    <property type="entry name" value="L domain-like"/>
    <property type="match status" value="2"/>
</dbReference>
<evidence type="ECO:0000256" key="17">
    <source>
        <dbReference type="ARBA" id="ARBA00023136"/>
    </source>
</evidence>
<evidence type="ECO:0000256" key="13">
    <source>
        <dbReference type="ARBA" id="ARBA00022741"/>
    </source>
</evidence>
<evidence type="ECO:0000256" key="3">
    <source>
        <dbReference type="ARBA" id="ARBA00009592"/>
    </source>
</evidence>
<evidence type="ECO:0000256" key="15">
    <source>
        <dbReference type="ARBA" id="ARBA00022840"/>
    </source>
</evidence>
<evidence type="ECO:0000256" key="7">
    <source>
        <dbReference type="ARBA" id="ARBA00022553"/>
    </source>
</evidence>
<dbReference type="FunFam" id="3.80.10.10:FF:000288">
    <property type="entry name" value="LRR receptor-like serine/threonine-protein kinase EFR"/>
    <property type="match status" value="1"/>
</dbReference>
<keyword evidence="27" id="KW-1185">Reference proteome</keyword>
<evidence type="ECO:0000256" key="6">
    <source>
        <dbReference type="ARBA" id="ARBA00022527"/>
    </source>
</evidence>
<dbReference type="SMART" id="SM00220">
    <property type="entry name" value="S_TKc"/>
    <property type="match status" value="1"/>
</dbReference>
<evidence type="ECO:0000259" key="25">
    <source>
        <dbReference type="PROSITE" id="PS50011"/>
    </source>
</evidence>
<dbReference type="Pfam" id="PF00560">
    <property type="entry name" value="LRR_1"/>
    <property type="match status" value="3"/>
</dbReference>
<comment type="similarity">
    <text evidence="2">Belongs to the protein kinase superfamily. Ser/Thr protein kinase family.</text>
</comment>
<dbReference type="GO" id="GO:0005524">
    <property type="term" value="F:ATP binding"/>
    <property type="evidence" value="ECO:0007669"/>
    <property type="project" value="UniProtKB-UniRule"/>
</dbReference>
<name>A0ABD1TJ01_9LAMI</name>
<keyword evidence="11 24" id="KW-0732">Signal</keyword>
<keyword evidence="16 23" id="KW-1133">Transmembrane helix</keyword>
<reference evidence="27" key="1">
    <citation type="submission" date="2024-07" db="EMBL/GenBank/DDBJ databases">
        <title>Two chromosome-level genome assemblies of Korean endemic species Abeliophyllum distichum and Forsythia ovata (Oleaceae).</title>
        <authorList>
            <person name="Jang H."/>
        </authorList>
    </citation>
    <scope>NUCLEOTIDE SEQUENCE [LARGE SCALE GENOMIC DNA]</scope>
</reference>
<feature type="binding site" evidence="22">
    <location>
        <position position="721"/>
    </location>
    <ligand>
        <name>ATP</name>
        <dbReference type="ChEBI" id="CHEBI:30616"/>
    </ligand>
</feature>
<keyword evidence="14" id="KW-0418">Kinase</keyword>
<evidence type="ECO:0000256" key="11">
    <source>
        <dbReference type="ARBA" id="ARBA00022729"/>
    </source>
</evidence>
<dbReference type="Pfam" id="PF08263">
    <property type="entry name" value="LRRNT_2"/>
    <property type="match status" value="1"/>
</dbReference>
<dbReference type="InterPro" id="IPR001611">
    <property type="entry name" value="Leu-rich_rpt"/>
</dbReference>
<keyword evidence="13 22" id="KW-0547">Nucleotide-binding</keyword>
<dbReference type="GO" id="GO:0051707">
    <property type="term" value="P:response to other organism"/>
    <property type="evidence" value="ECO:0007669"/>
    <property type="project" value="UniProtKB-ARBA"/>
</dbReference>
<dbReference type="Gene3D" id="3.80.10.10">
    <property type="entry name" value="Ribonuclease Inhibitor"/>
    <property type="match status" value="4"/>
</dbReference>
<feature type="domain" description="Protein kinase" evidence="25">
    <location>
        <begin position="693"/>
        <end position="985"/>
    </location>
</feature>
<protein>
    <recommendedName>
        <fullName evidence="4">non-specific serine/threonine protein kinase</fullName>
        <ecNumber evidence="4">2.7.11.1</ecNumber>
    </recommendedName>
</protein>
<dbReference type="PANTHER" id="PTHR48056:SF89">
    <property type="entry name" value="OS06G0585982 PROTEIN"/>
    <property type="match status" value="1"/>
</dbReference>
<keyword evidence="8" id="KW-0433">Leucine-rich repeat</keyword>
<dbReference type="CDD" id="cd14066">
    <property type="entry name" value="STKc_IRAK"/>
    <property type="match status" value="1"/>
</dbReference>
<evidence type="ECO:0000313" key="27">
    <source>
        <dbReference type="Proteomes" id="UP001604336"/>
    </source>
</evidence>
<dbReference type="PROSITE" id="PS50011">
    <property type="entry name" value="PROTEIN_KINASE_DOM"/>
    <property type="match status" value="1"/>
</dbReference>
<dbReference type="Pfam" id="PF13855">
    <property type="entry name" value="LRR_8"/>
    <property type="match status" value="1"/>
</dbReference>
<dbReference type="Gene3D" id="3.30.200.20">
    <property type="entry name" value="Phosphorylase Kinase, domain 1"/>
    <property type="match status" value="1"/>
</dbReference>
<dbReference type="InterPro" id="IPR000719">
    <property type="entry name" value="Prot_kinase_dom"/>
</dbReference>
<dbReference type="InterPro" id="IPR050647">
    <property type="entry name" value="Plant_LRR-RLKs"/>
</dbReference>
<dbReference type="FunFam" id="1.10.510.10:FF:000358">
    <property type="entry name" value="Putative leucine-rich repeat receptor-like serine/threonine-protein kinase"/>
    <property type="match status" value="1"/>
</dbReference>
<dbReference type="Gene3D" id="1.10.510.10">
    <property type="entry name" value="Transferase(Phosphotransferase) domain 1"/>
    <property type="match status" value="1"/>
</dbReference>
<dbReference type="InterPro" id="IPR032675">
    <property type="entry name" value="LRR_dom_sf"/>
</dbReference>
<dbReference type="InterPro" id="IPR017441">
    <property type="entry name" value="Protein_kinase_ATP_BS"/>
</dbReference>
<keyword evidence="19" id="KW-0325">Glycoprotein</keyword>
<dbReference type="FunFam" id="3.30.200.20:FF:000432">
    <property type="entry name" value="LRR receptor-like serine/threonine-protein kinase EFR"/>
    <property type="match status" value="1"/>
</dbReference>
<dbReference type="InterPro" id="IPR008271">
    <property type="entry name" value="Ser/Thr_kinase_AS"/>
</dbReference>
<evidence type="ECO:0000256" key="18">
    <source>
        <dbReference type="ARBA" id="ARBA00023170"/>
    </source>
</evidence>
<evidence type="ECO:0000256" key="10">
    <source>
        <dbReference type="ARBA" id="ARBA00022692"/>
    </source>
</evidence>
<dbReference type="InterPro" id="IPR003591">
    <property type="entry name" value="Leu-rich_rpt_typical-subtyp"/>
</dbReference>
<keyword evidence="12" id="KW-0677">Repeat</keyword>
<dbReference type="FunFam" id="3.80.10.10:FF:000275">
    <property type="entry name" value="Leucine-rich repeat receptor-like protein kinase"/>
    <property type="match status" value="1"/>
</dbReference>
<comment type="subcellular location">
    <subcellularLocation>
        <location evidence="1">Cell membrane</location>
        <topology evidence="1">Single-pass type I membrane protein</topology>
    </subcellularLocation>
</comment>
<feature type="transmembrane region" description="Helical" evidence="23">
    <location>
        <begin position="638"/>
        <end position="660"/>
    </location>
</feature>
<dbReference type="Proteomes" id="UP001604336">
    <property type="component" value="Unassembled WGS sequence"/>
</dbReference>
<dbReference type="InterPro" id="IPR055414">
    <property type="entry name" value="LRR_R13L4/SHOC2-like"/>
</dbReference>
<keyword evidence="17 23" id="KW-0472">Membrane</keyword>
<comment type="catalytic activity">
    <reaction evidence="21">
        <text>L-seryl-[protein] + ATP = O-phospho-L-seryl-[protein] + ADP + H(+)</text>
        <dbReference type="Rhea" id="RHEA:17989"/>
        <dbReference type="Rhea" id="RHEA-COMP:9863"/>
        <dbReference type="Rhea" id="RHEA-COMP:11604"/>
        <dbReference type="ChEBI" id="CHEBI:15378"/>
        <dbReference type="ChEBI" id="CHEBI:29999"/>
        <dbReference type="ChEBI" id="CHEBI:30616"/>
        <dbReference type="ChEBI" id="CHEBI:83421"/>
        <dbReference type="ChEBI" id="CHEBI:456216"/>
        <dbReference type="EC" id="2.7.11.1"/>
    </reaction>
</comment>
<evidence type="ECO:0000256" key="12">
    <source>
        <dbReference type="ARBA" id="ARBA00022737"/>
    </source>
</evidence>
<proteinExistence type="inferred from homology"/>
<dbReference type="InterPro" id="IPR011009">
    <property type="entry name" value="Kinase-like_dom_sf"/>
</dbReference>
<dbReference type="SMART" id="SM00369">
    <property type="entry name" value="LRR_TYP"/>
    <property type="match status" value="9"/>
</dbReference>
<evidence type="ECO:0000256" key="4">
    <source>
        <dbReference type="ARBA" id="ARBA00012513"/>
    </source>
</evidence>
<feature type="signal peptide" evidence="24">
    <location>
        <begin position="1"/>
        <end position="22"/>
    </location>
</feature>
<keyword evidence="5" id="KW-1003">Cell membrane</keyword>
<keyword evidence="9" id="KW-0808">Transferase</keyword>
<dbReference type="GO" id="GO:0006952">
    <property type="term" value="P:defense response"/>
    <property type="evidence" value="ECO:0007669"/>
    <property type="project" value="UniProtKB-ARBA"/>
</dbReference>
<evidence type="ECO:0000256" key="5">
    <source>
        <dbReference type="ARBA" id="ARBA00022475"/>
    </source>
</evidence>
<keyword evidence="7" id="KW-0597">Phosphoprotein</keyword>
<feature type="chain" id="PRO_5044866601" description="non-specific serine/threonine protein kinase" evidence="24">
    <location>
        <begin position="23"/>
        <end position="999"/>
    </location>
</feature>
<dbReference type="EMBL" id="JBFOLK010000005">
    <property type="protein sequence ID" value="KAL2512699.1"/>
    <property type="molecule type" value="Genomic_DNA"/>
</dbReference>
<evidence type="ECO:0000256" key="9">
    <source>
        <dbReference type="ARBA" id="ARBA00022679"/>
    </source>
</evidence>
<gene>
    <name evidence="26" type="ORF">Adt_18299</name>
</gene>
<evidence type="ECO:0000256" key="21">
    <source>
        <dbReference type="ARBA" id="ARBA00048679"/>
    </source>
</evidence>
<organism evidence="26 27">
    <name type="scientific">Abeliophyllum distichum</name>
    <dbReference type="NCBI Taxonomy" id="126358"/>
    <lineage>
        <taxon>Eukaryota</taxon>
        <taxon>Viridiplantae</taxon>
        <taxon>Streptophyta</taxon>
        <taxon>Embryophyta</taxon>
        <taxon>Tracheophyta</taxon>
        <taxon>Spermatophyta</taxon>
        <taxon>Magnoliopsida</taxon>
        <taxon>eudicotyledons</taxon>
        <taxon>Gunneridae</taxon>
        <taxon>Pentapetalae</taxon>
        <taxon>asterids</taxon>
        <taxon>lamiids</taxon>
        <taxon>Lamiales</taxon>
        <taxon>Oleaceae</taxon>
        <taxon>Forsythieae</taxon>
        <taxon>Abeliophyllum</taxon>
    </lineage>
</organism>
<evidence type="ECO:0000256" key="14">
    <source>
        <dbReference type="ARBA" id="ARBA00022777"/>
    </source>
</evidence>
<evidence type="ECO:0000256" key="23">
    <source>
        <dbReference type="SAM" id="Phobius"/>
    </source>
</evidence>
<dbReference type="EC" id="2.7.11.1" evidence="4"/>
<evidence type="ECO:0000256" key="2">
    <source>
        <dbReference type="ARBA" id="ARBA00008684"/>
    </source>
</evidence>
<dbReference type="Pfam" id="PF23598">
    <property type="entry name" value="LRR_14"/>
    <property type="match status" value="1"/>
</dbReference>
<evidence type="ECO:0000313" key="26">
    <source>
        <dbReference type="EMBL" id="KAL2512699.1"/>
    </source>
</evidence>
<dbReference type="PANTHER" id="PTHR48056">
    <property type="entry name" value="LRR RECEPTOR-LIKE SERINE/THREONINE-PROTEIN KINASE-RELATED"/>
    <property type="match status" value="1"/>
</dbReference>
<dbReference type="InterPro" id="IPR001245">
    <property type="entry name" value="Ser-Thr/Tyr_kinase_cat_dom"/>
</dbReference>
<comment type="caution">
    <text evidence="26">The sequence shown here is derived from an EMBL/GenBank/DDBJ whole genome shotgun (WGS) entry which is preliminary data.</text>
</comment>
<keyword evidence="15 22" id="KW-0067">ATP-binding</keyword>
<evidence type="ECO:0000256" key="19">
    <source>
        <dbReference type="ARBA" id="ARBA00023180"/>
    </source>
</evidence>
<evidence type="ECO:0000256" key="24">
    <source>
        <dbReference type="SAM" id="SignalP"/>
    </source>
</evidence>
<dbReference type="GO" id="GO:0004674">
    <property type="term" value="F:protein serine/threonine kinase activity"/>
    <property type="evidence" value="ECO:0007669"/>
    <property type="project" value="UniProtKB-KW"/>
</dbReference>
<dbReference type="SUPFAM" id="SSF56112">
    <property type="entry name" value="Protein kinase-like (PK-like)"/>
    <property type="match status" value="1"/>
</dbReference>
<keyword evidence="10 23" id="KW-0812">Transmembrane</keyword>
<evidence type="ECO:0000256" key="22">
    <source>
        <dbReference type="PROSITE-ProRule" id="PRU10141"/>
    </source>
</evidence>
<comment type="catalytic activity">
    <reaction evidence="20">
        <text>L-threonyl-[protein] + ATP = O-phospho-L-threonyl-[protein] + ADP + H(+)</text>
        <dbReference type="Rhea" id="RHEA:46608"/>
        <dbReference type="Rhea" id="RHEA-COMP:11060"/>
        <dbReference type="Rhea" id="RHEA-COMP:11605"/>
        <dbReference type="ChEBI" id="CHEBI:15378"/>
        <dbReference type="ChEBI" id="CHEBI:30013"/>
        <dbReference type="ChEBI" id="CHEBI:30616"/>
        <dbReference type="ChEBI" id="CHEBI:61977"/>
        <dbReference type="ChEBI" id="CHEBI:456216"/>
        <dbReference type="EC" id="2.7.11.1"/>
    </reaction>
</comment>
<dbReference type="PROSITE" id="PS00107">
    <property type="entry name" value="PROTEIN_KINASE_ATP"/>
    <property type="match status" value="1"/>
</dbReference>
<comment type="similarity">
    <text evidence="3">Belongs to the RLP family.</text>
</comment>
<keyword evidence="18" id="KW-0675">Receptor</keyword>